<keyword evidence="5" id="KW-0548">Nucleotidyltransferase</keyword>
<accession>A0ABP3G410</accession>
<proteinExistence type="inferred from homology"/>
<evidence type="ECO:0000259" key="4">
    <source>
        <dbReference type="Pfam" id="PF24894"/>
    </source>
</evidence>
<dbReference type="InterPro" id="IPR005835">
    <property type="entry name" value="NTP_transferase_dom"/>
</dbReference>
<reference evidence="6" key="1">
    <citation type="journal article" date="2019" name="Int. J. Syst. Evol. Microbiol.">
        <title>The Global Catalogue of Microorganisms (GCM) 10K type strain sequencing project: providing services to taxonomists for standard genome sequencing and annotation.</title>
        <authorList>
            <consortium name="The Broad Institute Genomics Platform"/>
            <consortium name="The Broad Institute Genome Sequencing Center for Infectious Disease"/>
            <person name="Wu L."/>
            <person name="Ma J."/>
        </authorList>
    </citation>
    <scope>NUCLEOTIDE SEQUENCE [LARGE SCALE GENOMIC DNA]</scope>
    <source>
        <strain evidence="6">JCM 9731</strain>
    </source>
</reference>
<sequence length="368" mass="41786">MSQVLGVINLMNENQFLKELTSSRCLASVPFGGRYRLIDFTLSDFVHADVTQVAVFAREKYRSLMDHLGSGKEWDLDRHNGGLFILPPLKPGEKMMGDIQQFYDHLMFFQRSYADTVIISPGCHVCEIDYTEIIDQHRVNNADITIVYKDYKGVPVQKPVYHKCSVDDDGNISDIELYASPQEGDLVCLETYILKKTVLVELILKCIENDEYDFIKDALKAHLDDYVVKGYHLKGEMMFIHSVESFHQGNMAFLNQKVMHSFFNDKREVFTKIKHEAPTKYTLSSAVSHSLIANGCDIQGTVENSILFRGVKVKKGAVVKNSIIMQKGEIEEGAYVENVITDKQAKITKDQKVIGKSKPKVIKKAEMI</sequence>
<dbReference type="CDD" id="cd02508">
    <property type="entry name" value="ADP_Glucose_PP"/>
    <property type="match status" value="1"/>
</dbReference>
<dbReference type="RefSeq" id="WP_343799961.1">
    <property type="nucleotide sequence ID" value="NZ_BAAADJ010000024.1"/>
</dbReference>
<name>A0ABP3G410_9BACI</name>
<evidence type="ECO:0000313" key="5">
    <source>
        <dbReference type="EMBL" id="GAA0335119.1"/>
    </source>
</evidence>
<keyword evidence="5" id="KW-0808">Transferase</keyword>
<dbReference type="Gene3D" id="2.160.10.10">
    <property type="entry name" value="Hexapeptide repeat proteins"/>
    <property type="match status" value="1"/>
</dbReference>
<evidence type="ECO:0000256" key="2">
    <source>
        <dbReference type="ARBA" id="ARBA00023056"/>
    </source>
</evidence>
<protein>
    <submittedName>
        <fullName evidence="5">Glucose-1-phosphate adenylyltransferase subunit GlgD</fullName>
    </submittedName>
</protein>
<feature type="domain" description="Nucleotidyl transferase" evidence="3">
    <location>
        <begin position="17"/>
        <end position="232"/>
    </location>
</feature>
<dbReference type="InterPro" id="IPR029044">
    <property type="entry name" value="Nucleotide-diphossugar_trans"/>
</dbReference>
<keyword evidence="2" id="KW-0320">Glycogen biosynthesis</keyword>
<dbReference type="Pfam" id="PF24894">
    <property type="entry name" value="Hexapep_GlmU"/>
    <property type="match status" value="1"/>
</dbReference>
<organism evidence="5 6">
    <name type="scientific">Bacillus carboniphilus</name>
    <dbReference type="NCBI Taxonomy" id="86663"/>
    <lineage>
        <taxon>Bacteria</taxon>
        <taxon>Bacillati</taxon>
        <taxon>Bacillota</taxon>
        <taxon>Bacilli</taxon>
        <taxon>Bacillales</taxon>
        <taxon>Bacillaceae</taxon>
        <taxon>Bacillus</taxon>
    </lineage>
</organism>
<evidence type="ECO:0000259" key="3">
    <source>
        <dbReference type="Pfam" id="PF00483"/>
    </source>
</evidence>
<feature type="domain" description="Glucose-1-phosphate adenylyltransferase/Bifunctional protein GlmU-like C-terminal hexapeptide" evidence="4">
    <location>
        <begin position="285"/>
        <end position="356"/>
    </location>
</feature>
<dbReference type="InterPro" id="IPR011831">
    <property type="entry name" value="ADP-Glc_PPase"/>
</dbReference>
<gene>
    <name evidence="5" type="primary">glgD</name>
    <name evidence="5" type="ORF">GCM10008967_27450</name>
</gene>
<dbReference type="SUPFAM" id="SSF53448">
    <property type="entry name" value="Nucleotide-diphospho-sugar transferases"/>
    <property type="match status" value="1"/>
</dbReference>
<evidence type="ECO:0000256" key="1">
    <source>
        <dbReference type="ARBA" id="ARBA00010443"/>
    </source>
</evidence>
<dbReference type="SUPFAM" id="SSF51161">
    <property type="entry name" value="Trimeric LpxA-like enzymes"/>
    <property type="match status" value="1"/>
</dbReference>
<dbReference type="InterPro" id="IPR056818">
    <property type="entry name" value="GlmU/GlgC-like_hexapep"/>
</dbReference>
<dbReference type="InterPro" id="IPR011004">
    <property type="entry name" value="Trimer_LpxA-like_sf"/>
</dbReference>
<keyword evidence="6" id="KW-1185">Reference proteome</keyword>
<dbReference type="Proteomes" id="UP001500782">
    <property type="component" value="Unassembled WGS sequence"/>
</dbReference>
<comment type="caution">
    <text evidence="5">The sequence shown here is derived from an EMBL/GenBank/DDBJ whole genome shotgun (WGS) entry which is preliminary data.</text>
</comment>
<dbReference type="NCBIfam" id="TIGR02092">
    <property type="entry name" value="glgD"/>
    <property type="match status" value="1"/>
</dbReference>
<dbReference type="EMBL" id="BAAADJ010000024">
    <property type="protein sequence ID" value="GAA0335119.1"/>
    <property type="molecule type" value="Genomic_DNA"/>
</dbReference>
<dbReference type="InterPro" id="IPR011832">
    <property type="entry name" value="GlgDAde_trans"/>
</dbReference>
<dbReference type="Pfam" id="PF00483">
    <property type="entry name" value="NTP_transferase"/>
    <property type="match status" value="1"/>
</dbReference>
<dbReference type="GO" id="GO:0016779">
    <property type="term" value="F:nucleotidyltransferase activity"/>
    <property type="evidence" value="ECO:0007669"/>
    <property type="project" value="UniProtKB-KW"/>
</dbReference>
<evidence type="ECO:0000313" key="6">
    <source>
        <dbReference type="Proteomes" id="UP001500782"/>
    </source>
</evidence>
<dbReference type="Gene3D" id="3.90.550.10">
    <property type="entry name" value="Spore Coat Polysaccharide Biosynthesis Protein SpsA, Chain A"/>
    <property type="match status" value="1"/>
</dbReference>
<comment type="similarity">
    <text evidence="1">Belongs to the bacterial/plant glucose-1-phosphate adenylyltransferase family.</text>
</comment>
<dbReference type="PANTHER" id="PTHR43523">
    <property type="entry name" value="GLUCOSE-1-PHOSPHATE ADENYLYLTRANSFERASE-RELATED"/>
    <property type="match status" value="1"/>
</dbReference>
<dbReference type="PANTHER" id="PTHR43523:SF6">
    <property type="entry name" value="GLYCOGEN BIOSYNTHESIS PROTEIN GLGD"/>
    <property type="match status" value="1"/>
</dbReference>